<reference evidence="2 3" key="1">
    <citation type="journal article" date="2010" name="Nat. Biotechnol.">
        <title>Genome sequence of the model mushroom Schizophyllum commune.</title>
        <authorList>
            <person name="Ohm R.A."/>
            <person name="de Jong J.F."/>
            <person name="Lugones L.G."/>
            <person name="Aerts A."/>
            <person name="Kothe E."/>
            <person name="Stajich J.E."/>
            <person name="de Vries R.P."/>
            <person name="Record E."/>
            <person name="Levasseur A."/>
            <person name="Baker S.E."/>
            <person name="Bartholomew K.A."/>
            <person name="Coutinho P.M."/>
            <person name="Erdmann S."/>
            <person name="Fowler T.J."/>
            <person name="Gathman A.C."/>
            <person name="Lombard V."/>
            <person name="Henrissat B."/>
            <person name="Knabe N."/>
            <person name="Kuees U."/>
            <person name="Lilly W.W."/>
            <person name="Lindquist E."/>
            <person name="Lucas S."/>
            <person name="Magnuson J.K."/>
            <person name="Piumi F."/>
            <person name="Raudaskoski M."/>
            <person name="Salamov A."/>
            <person name="Schmutz J."/>
            <person name="Schwarze F.W.M.R."/>
            <person name="vanKuyk P.A."/>
            <person name="Horton J.S."/>
            <person name="Grigoriev I.V."/>
            <person name="Woesten H.A.B."/>
        </authorList>
    </citation>
    <scope>NUCLEOTIDE SEQUENCE [LARGE SCALE GENOMIC DNA]</scope>
    <source>
        <strain evidence="3">H4-8 / FGSC 9210</strain>
    </source>
</reference>
<feature type="region of interest" description="Disordered" evidence="1">
    <location>
        <begin position="365"/>
        <end position="406"/>
    </location>
</feature>
<organism evidence="3">
    <name type="scientific">Schizophyllum commune (strain H4-8 / FGSC 9210)</name>
    <name type="common">Split gill fungus</name>
    <dbReference type="NCBI Taxonomy" id="578458"/>
    <lineage>
        <taxon>Eukaryota</taxon>
        <taxon>Fungi</taxon>
        <taxon>Dikarya</taxon>
        <taxon>Basidiomycota</taxon>
        <taxon>Agaricomycotina</taxon>
        <taxon>Agaricomycetes</taxon>
        <taxon>Agaricomycetidae</taxon>
        <taxon>Agaricales</taxon>
        <taxon>Schizophyllaceae</taxon>
        <taxon>Schizophyllum</taxon>
    </lineage>
</organism>
<protein>
    <submittedName>
        <fullName evidence="2">Uncharacterized protein</fullName>
    </submittedName>
</protein>
<dbReference type="VEuPathDB" id="FungiDB:SCHCODRAFT_02543534"/>
<dbReference type="EMBL" id="GL377307">
    <property type="protein sequence ID" value="EFI96648.1"/>
    <property type="molecule type" value="Genomic_DNA"/>
</dbReference>
<dbReference type="HOGENOM" id="CLU_650801_0_0_1"/>
<dbReference type="GeneID" id="9589252"/>
<dbReference type="OrthoDB" id="10309308at2759"/>
<feature type="compositionally biased region" description="Basic residues" evidence="1">
    <location>
        <begin position="390"/>
        <end position="406"/>
    </location>
</feature>
<feature type="compositionally biased region" description="Low complexity" evidence="1">
    <location>
        <begin position="368"/>
        <end position="389"/>
    </location>
</feature>
<gene>
    <name evidence="2" type="ORF">SCHCODRAFT_110178</name>
</gene>
<dbReference type="AlphaFoldDB" id="D8Q6I8"/>
<sequence>MSAKAPLRKRARIGSPPPQLSYLSAKSVTPTASLIDRFPNELWYTILKSCSAADLCCLRTAHPHLRTLVDDKKMRLLKEAFRGTGLPSFSDIEARWPEYDLSWFSAAFMPTVEDNATAYILMMCGGRCSVCDAWTGAPPFSSNLCVRLCGSSDCTALMFSNAYSRREGCSEDEDLSLPTEASYWLPYLHVIGPTAQPPSRGSCVWYGLWPYLQRRDCRYLLCNIRQAFDELSAIDGDCRPSDGAPAWSLSACPQSDDIDDLLEKYGTRAIAHEAMETIFLEIAEWRQGNQVASAPIREANLHTLRTVVNDLHMDFGLIRKDPLTQRVLAAHARDLALVYPSTFLYLSPPPQSGSHEDGPIVQAEEAEATVASSEDLSDGADASAASSSRRPSRLIKRRAKPDRKARKQCKLAQARFACSECLHTQFTARSELDRHMSESHGESTSSSCCVA</sequence>
<dbReference type="InParanoid" id="D8Q6I8"/>
<evidence type="ECO:0000313" key="3">
    <source>
        <dbReference type="Proteomes" id="UP000007431"/>
    </source>
</evidence>
<proteinExistence type="predicted"/>
<dbReference type="Proteomes" id="UP000007431">
    <property type="component" value="Unassembled WGS sequence"/>
</dbReference>
<evidence type="ECO:0000313" key="2">
    <source>
        <dbReference type="EMBL" id="EFI96648.1"/>
    </source>
</evidence>
<evidence type="ECO:0000256" key="1">
    <source>
        <dbReference type="SAM" id="MobiDB-lite"/>
    </source>
</evidence>
<dbReference type="RefSeq" id="XP_003031551.1">
    <property type="nucleotide sequence ID" value="XM_003031505.1"/>
</dbReference>
<accession>D8Q6I8</accession>
<feature type="non-terminal residue" evidence="2">
    <location>
        <position position="451"/>
    </location>
</feature>
<keyword evidence="3" id="KW-1185">Reference proteome</keyword>
<name>D8Q6I8_SCHCM</name>
<dbReference type="KEGG" id="scm:SCHCO_02543534"/>